<comment type="similarity">
    <text evidence="2">Belongs to the UPF0382 family.</text>
</comment>
<feature type="transmembrane region" description="Helical" evidence="6">
    <location>
        <begin position="47"/>
        <end position="64"/>
    </location>
</feature>
<dbReference type="Proteomes" id="UP000218172">
    <property type="component" value="Unassembled WGS sequence"/>
</dbReference>
<dbReference type="EMBL" id="NVQR01000053">
    <property type="protein sequence ID" value="PCH61874.1"/>
    <property type="molecule type" value="Genomic_DNA"/>
</dbReference>
<evidence type="ECO:0008006" key="9">
    <source>
        <dbReference type="Google" id="ProtNLM"/>
    </source>
</evidence>
<keyword evidence="5 6" id="KW-0472">Membrane</keyword>
<reference evidence="8" key="1">
    <citation type="submission" date="2017-08" db="EMBL/GenBank/DDBJ databases">
        <title>A dynamic microbial community with high functional redundancy inhabits the cold, oxic subseafloor aquifer.</title>
        <authorList>
            <person name="Tully B.J."/>
            <person name="Wheat C.G."/>
            <person name="Glazer B.T."/>
            <person name="Huber J.A."/>
        </authorList>
    </citation>
    <scope>NUCLEOTIDE SEQUENCE [LARGE SCALE GENOMIC DNA]</scope>
</reference>
<evidence type="ECO:0000313" key="8">
    <source>
        <dbReference type="Proteomes" id="UP000218172"/>
    </source>
</evidence>
<dbReference type="PANTHER" id="PTHR43461:SF1">
    <property type="entry name" value="TRANSMEMBRANE PROTEIN 256"/>
    <property type="match status" value="1"/>
</dbReference>
<comment type="caution">
    <text evidence="7">The sequence shown here is derived from an EMBL/GenBank/DDBJ whole genome shotgun (WGS) entry which is preliminary data.</text>
</comment>
<evidence type="ECO:0000256" key="4">
    <source>
        <dbReference type="ARBA" id="ARBA00022989"/>
    </source>
</evidence>
<keyword evidence="4 6" id="KW-1133">Transmembrane helix</keyword>
<accession>A0A2A4MQ75</accession>
<evidence type="ECO:0000256" key="5">
    <source>
        <dbReference type="ARBA" id="ARBA00023136"/>
    </source>
</evidence>
<evidence type="ECO:0000256" key="1">
    <source>
        <dbReference type="ARBA" id="ARBA00004141"/>
    </source>
</evidence>
<proteinExistence type="inferred from homology"/>
<evidence type="ECO:0000256" key="6">
    <source>
        <dbReference type="SAM" id="Phobius"/>
    </source>
</evidence>
<dbReference type="Pfam" id="PF04241">
    <property type="entry name" value="DUF423"/>
    <property type="match status" value="1"/>
</dbReference>
<dbReference type="GO" id="GO:0005886">
    <property type="term" value="C:plasma membrane"/>
    <property type="evidence" value="ECO:0007669"/>
    <property type="project" value="TreeGrafter"/>
</dbReference>
<gene>
    <name evidence="7" type="ORF">COC19_03860</name>
</gene>
<feature type="transmembrane region" description="Helical" evidence="6">
    <location>
        <begin position="97"/>
        <end position="121"/>
    </location>
</feature>
<organism evidence="7 8">
    <name type="scientific">SAR86 cluster bacterium</name>
    <dbReference type="NCBI Taxonomy" id="2030880"/>
    <lineage>
        <taxon>Bacteria</taxon>
        <taxon>Pseudomonadati</taxon>
        <taxon>Pseudomonadota</taxon>
        <taxon>Gammaproteobacteria</taxon>
        <taxon>SAR86 cluster</taxon>
    </lineage>
</organism>
<evidence type="ECO:0000313" key="7">
    <source>
        <dbReference type="EMBL" id="PCH61874.1"/>
    </source>
</evidence>
<dbReference type="PANTHER" id="PTHR43461">
    <property type="entry name" value="TRANSMEMBRANE PROTEIN 256"/>
    <property type="match status" value="1"/>
</dbReference>
<evidence type="ECO:0000256" key="3">
    <source>
        <dbReference type="ARBA" id="ARBA00022692"/>
    </source>
</evidence>
<dbReference type="InterPro" id="IPR006696">
    <property type="entry name" value="DUF423"/>
</dbReference>
<comment type="subcellular location">
    <subcellularLocation>
        <location evidence="1">Membrane</location>
        <topology evidence="1">Multi-pass membrane protein</topology>
    </subcellularLocation>
</comment>
<feature type="transmembrane region" description="Helical" evidence="6">
    <location>
        <begin position="71"/>
        <end position="91"/>
    </location>
</feature>
<keyword evidence="3 6" id="KW-0812">Transmembrane</keyword>
<protein>
    <recommendedName>
        <fullName evidence="9">DUF423 domain-containing protein</fullName>
    </recommendedName>
</protein>
<sequence length="127" mass="13564">MAKLFLILASLNGFVAVGLGAFAAHGLKSKLSAELLNTFQTGVQYQMYHALALFGVGLLALNYPMSGVLRASGFSFLFGIVFFSGSLYVLSLSGIRWLGAITPLGGLGFLCAWALLIYFFLNTDLQA</sequence>
<name>A0A2A4MQ75_9GAMM</name>
<dbReference type="AlphaFoldDB" id="A0A2A4MQ75"/>
<evidence type="ECO:0000256" key="2">
    <source>
        <dbReference type="ARBA" id="ARBA00009694"/>
    </source>
</evidence>